<dbReference type="RefSeq" id="WP_170119597.1">
    <property type="nucleotide sequence ID" value="NZ_QGGL01000026.1"/>
</dbReference>
<sequence>MKKNWVGLTLAAMMLTGAMSATVMPAQTAHAANVTVYRVYTDATHTATQLEAQGFDVWETQPNFVEAPLTSDQINWLQQNGWSYTMSRNTSGPTFDSAYHTNTAVEQILADRAARFKNIATVSTIGYTYEKRPIQAIKISSSKLRSTDKSKALFIGGTHAREISPPEIMLSNMDYLLNNYGVDPDVTWMVDNREIYIIPILNKDGHDRVEQLMNWRKNTDNRWGGEGVDLNRNYNEPVNGVWGNPVYGTSTNPFSEVFCGPSAFSEPETAAVRNLVESVMGPTGTPATVPNGFKMVVDMHAYGNTIMWPWNWTFDVAQYGAQNDIAKMEMIGNKWAASNTYKAYIGAKMYYTTGDTTDWAYGFHRIPSFTIEVGKTFWPTNADLQTQVAENRLPFLNGVKITDDPYGRAGGPDSTGLNVSVASGKITLTGSADDSKSGSNKNRAVEVFVDALGVRGTGTKATLGNSTNSGAITSFNASISTAGLSSGKHLLIVESQDDSGAWGAPSAVWVNLP</sequence>
<evidence type="ECO:0000256" key="9">
    <source>
        <dbReference type="ARBA" id="ARBA00023049"/>
    </source>
</evidence>
<comment type="catalytic activity">
    <reaction evidence="10">
        <text>Releases a C-terminal residue, which may be hydrophobic or positively charged.</text>
        <dbReference type="EC" id="3.4.17.18"/>
    </reaction>
</comment>
<dbReference type="Proteomes" id="UP000245634">
    <property type="component" value="Unassembled WGS sequence"/>
</dbReference>
<evidence type="ECO:0000256" key="12">
    <source>
        <dbReference type="PROSITE-ProRule" id="PRU01379"/>
    </source>
</evidence>
<keyword evidence="6 13" id="KW-0732">Signal</keyword>
<comment type="caution">
    <text evidence="15">The sequence shown here is derived from an EMBL/GenBank/DDBJ whole genome shotgun (WGS) entry which is preliminary data.</text>
</comment>
<dbReference type="GO" id="GO:0004181">
    <property type="term" value="F:metallocarboxypeptidase activity"/>
    <property type="evidence" value="ECO:0007669"/>
    <property type="project" value="InterPro"/>
</dbReference>
<dbReference type="EMBL" id="QGGL01000026">
    <property type="protein sequence ID" value="PWK05153.1"/>
    <property type="molecule type" value="Genomic_DNA"/>
</dbReference>
<protein>
    <recommendedName>
        <fullName evidence="11">carboxypeptidase T</fullName>
        <ecNumber evidence="11">3.4.17.18</ecNumber>
    </recommendedName>
</protein>
<gene>
    <name evidence="15" type="ORF">C7459_12629</name>
</gene>
<evidence type="ECO:0000256" key="1">
    <source>
        <dbReference type="ARBA" id="ARBA00001947"/>
    </source>
</evidence>
<dbReference type="InterPro" id="IPR000834">
    <property type="entry name" value="Peptidase_M14"/>
</dbReference>
<evidence type="ECO:0000256" key="3">
    <source>
        <dbReference type="ARBA" id="ARBA00022645"/>
    </source>
</evidence>
<reference evidence="15 16" key="1">
    <citation type="submission" date="2018-05" db="EMBL/GenBank/DDBJ databases">
        <title>Genomic Encyclopedia of Type Strains, Phase IV (KMG-IV): sequencing the most valuable type-strain genomes for metagenomic binning, comparative biology and taxonomic classification.</title>
        <authorList>
            <person name="Goeker M."/>
        </authorList>
    </citation>
    <scope>NUCLEOTIDE SEQUENCE [LARGE SCALE GENOMIC DNA]</scope>
    <source>
        <strain evidence="15 16">DSM 18773</strain>
    </source>
</reference>
<dbReference type="FunFam" id="3.40.630.10:FF:000084">
    <property type="entry name" value="Carboxypeptidase B2"/>
    <property type="match status" value="1"/>
</dbReference>
<keyword evidence="7" id="KW-0378">Hydrolase</keyword>
<dbReference type="PANTHER" id="PTHR11705">
    <property type="entry name" value="PROTEASE FAMILY M14 CARBOXYPEPTIDASE A,B"/>
    <property type="match status" value="1"/>
</dbReference>
<dbReference type="PRINTS" id="PR00765">
    <property type="entry name" value="CRBOXYPTASEA"/>
</dbReference>
<dbReference type="GO" id="GO:0005615">
    <property type="term" value="C:extracellular space"/>
    <property type="evidence" value="ECO:0007669"/>
    <property type="project" value="TreeGrafter"/>
</dbReference>
<keyword evidence="3 15" id="KW-0121">Carboxypeptidase</keyword>
<keyword evidence="9" id="KW-0482">Metalloprotease</keyword>
<evidence type="ECO:0000256" key="2">
    <source>
        <dbReference type="ARBA" id="ARBA00005988"/>
    </source>
</evidence>
<evidence type="ECO:0000259" key="14">
    <source>
        <dbReference type="PROSITE" id="PS52035"/>
    </source>
</evidence>
<evidence type="ECO:0000256" key="6">
    <source>
        <dbReference type="ARBA" id="ARBA00022729"/>
    </source>
</evidence>
<evidence type="ECO:0000313" key="15">
    <source>
        <dbReference type="EMBL" id="PWK05153.1"/>
    </source>
</evidence>
<evidence type="ECO:0000313" key="16">
    <source>
        <dbReference type="Proteomes" id="UP000245634"/>
    </source>
</evidence>
<dbReference type="Gene3D" id="3.40.630.10">
    <property type="entry name" value="Zn peptidases"/>
    <property type="match status" value="1"/>
</dbReference>
<dbReference type="SUPFAM" id="SSF53187">
    <property type="entry name" value="Zn-dependent exopeptidases"/>
    <property type="match status" value="1"/>
</dbReference>
<accession>A0A316D2Y5</accession>
<name>A0A316D2Y5_9BACL</name>
<dbReference type="PROSITE" id="PS52035">
    <property type="entry name" value="PEPTIDASE_M14"/>
    <property type="match status" value="1"/>
</dbReference>
<feature type="active site" description="Proton donor/acceptor" evidence="12">
    <location>
        <position position="372"/>
    </location>
</feature>
<keyword evidence="5" id="KW-0479">Metal-binding</keyword>
<dbReference type="GO" id="GO:0008270">
    <property type="term" value="F:zinc ion binding"/>
    <property type="evidence" value="ECO:0007669"/>
    <property type="project" value="InterPro"/>
</dbReference>
<evidence type="ECO:0000256" key="4">
    <source>
        <dbReference type="ARBA" id="ARBA00022670"/>
    </source>
</evidence>
<keyword evidence="16" id="KW-1185">Reference proteome</keyword>
<proteinExistence type="inferred from homology"/>
<evidence type="ECO:0000256" key="8">
    <source>
        <dbReference type="ARBA" id="ARBA00022833"/>
    </source>
</evidence>
<dbReference type="CDD" id="cd03859">
    <property type="entry name" value="M14_CPT"/>
    <property type="match status" value="1"/>
</dbReference>
<evidence type="ECO:0000256" key="5">
    <source>
        <dbReference type="ARBA" id="ARBA00022723"/>
    </source>
</evidence>
<evidence type="ECO:0000256" key="7">
    <source>
        <dbReference type="ARBA" id="ARBA00022801"/>
    </source>
</evidence>
<organism evidence="15 16">
    <name type="scientific">Tumebacillus permanentifrigoris</name>
    <dbReference type="NCBI Taxonomy" id="378543"/>
    <lineage>
        <taxon>Bacteria</taxon>
        <taxon>Bacillati</taxon>
        <taxon>Bacillota</taxon>
        <taxon>Bacilli</taxon>
        <taxon>Bacillales</taxon>
        <taxon>Alicyclobacillaceae</taxon>
        <taxon>Tumebacillus</taxon>
    </lineage>
</organism>
<dbReference type="PANTHER" id="PTHR11705:SF143">
    <property type="entry name" value="SLL0236 PROTEIN"/>
    <property type="match status" value="1"/>
</dbReference>
<evidence type="ECO:0000256" key="13">
    <source>
        <dbReference type="SAM" id="SignalP"/>
    </source>
</evidence>
<evidence type="ECO:0000256" key="11">
    <source>
        <dbReference type="ARBA" id="ARBA00066554"/>
    </source>
</evidence>
<dbReference type="GO" id="GO:0006508">
    <property type="term" value="P:proteolysis"/>
    <property type="evidence" value="ECO:0007669"/>
    <property type="project" value="UniProtKB-KW"/>
</dbReference>
<dbReference type="InterPro" id="IPR033810">
    <property type="entry name" value="Carboxypeptidase_T"/>
</dbReference>
<comment type="cofactor">
    <cofactor evidence="1">
        <name>Zn(2+)</name>
        <dbReference type="ChEBI" id="CHEBI:29105"/>
    </cofactor>
</comment>
<dbReference type="AlphaFoldDB" id="A0A316D2Y5"/>
<keyword evidence="8" id="KW-0862">Zinc</keyword>
<feature type="domain" description="Peptidase M14" evidence="14">
    <location>
        <begin position="98"/>
        <end position="402"/>
    </location>
</feature>
<feature type="signal peptide" evidence="13">
    <location>
        <begin position="1"/>
        <end position="31"/>
    </location>
</feature>
<dbReference type="SMART" id="SM00631">
    <property type="entry name" value="Zn_pept"/>
    <property type="match status" value="1"/>
</dbReference>
<dbReference type="EC" id="3.4.17.18" evidence="11"/>
<evidence type="ECO:0000256" key="10">
    <source>
        <dbReference type="ARBA" id="ARBA00050859"/>
    </source>
</evidence>
<dbReference type="Pfam" id="PF00246">
    <property type="entry name" value="Peptidase_M14"/>
    <property type="match status" value="1"/>
</dbReference>
<comment type="similarity">
    <text evidence="2 12">Belongs to the peptidase M14 family.</text>
</comment>
<feature type="chain" id="PRO_5016406901" description="carboxypeptidase T" evidence="13">
    <location>
        <begin position="32"/>
        <end position="513"/>
    </location>
</feature>
<keyword evidence="4" id="KW-0645">Protease</keyword>